<dbReference type="Pfam" id="PF05685">
    <property type="entry name" value="Uma2"/>
    <property type="match status" value="1"/>
</dbReference>
<gene>
    <name evidence="2" type="ORF">MoryE10_28890</name>
</gene>
<proteinExistence type="predicted"/>
<accession>A0A8D5AI91</accession>
<keyword evidence="2" id="KW-0540">Nuclease</keyword>
<dbReference type="EMBL" id="AP019782">
    <property type="protein sequence ID" value="BBL72283.1"/>
    <property type="molecule type" value="Genomic_DNA"/>
</dbReference>
<name>A0A8D5AI91_9GAMM</name>
<keyword evidence="3" id="KW-1185">Reference proteome</keyword>
<keyword evidence="2" id="KW-0378">Hydrolase</keyword>
<reference evidence="2" key="1">
    <citation type="submission" date="2019-06" db="EMBL/GenBank/DDBJ databases">
        <title>Complete genome sequence of Methylogaea oryzae strain JCM16910.</title>
        <authorList>
            <person name="Asakawa S."/>
        </authorList>
    </citation>
    <scope>NUCLEOTIDE SEQUENCE</scope>
    <source>
        <strain evidence="2">E10</strain>
    </source>
</reference>
<evidence type="ECO:0000313" key="2">
    <source>
        <dbReference type="EMBL" id="BBL72283.1"/>
    </source>
</evidence>
<dbReference type="PANTHER" id="PTHR34107:SF4">
    <property type="entry name" value="SLL1222 PROTEIN"/>
    <property type="match status" value="1"/>
</dbReference>
<protein>
    <submittedName>
        <fullName evidence="2">Restriction endonuclease</fullName>
    </submittedName>
</protein>
<evidence type="ECO:0000313" key="3">
    <source>
        <dbReference type="Proteomes" id="UP000824988"/>
    </source>
</evidence>
<dbReference type="AlphaFoldDB" id="A0A8D5AI91"/>
<organism evidence="2 3">
    <name type="scientific">Methylogaea oryzae</name>
    <dbReference type="NCBI Taxonomy" id="1295382"/>
    <lineage>
        <taxon>Bacteria</taxon>
        <taxon>Pseudomonadati</taxon>
        <taxon>Pseudomonadota</taxon>
        <taxon>Gammaproteobacteria</taxon>
        <taxon>Methylococcales</taxon>
        <taxon>Methylococcaceae</taxon>
        <taxon>Methylogaea</taxon>
    </lineage>
</organism>
<dbReference type="RefSeq" id="WP_221047467.1">
    <property type="nucleotide sequence ID" value="NZ_AP019782.1"/>
</dbReference>
<dbReference type="CDD" id="cd06260">
    <property type="entry name" value="DUF820-like"/>
    <property type="match status" value="1"/>
</dbReference>
<dbReference type="GO" id="GO:0004519">
    <property type="term" value="F:endonuclease activity"/>
    <property type="evidence" value="ECO:0007669"/>
    <property type="project" value="UniProtKB-KW"/>
</dbReference>
<dbReference type="KEGG" id="moz:MoryE10_28890"/>
<dbReference type="Proteomes" id="UP000824988">
    <property type="component" value="Chromosome"/>
</dbReference>
<dbReference type="PANTHER" id="PTHR34107">
    <property type="entry name" value="SLL0198 PROTEIN-RELATED"/>
    <property type="match status" value="1"/>
</dbReference>
<dbReference type="InterPro" id="IPR008538">
    <property type="entry name" value="Uma2"/>
</dbReference>
<sequence>MSRPAERTATYEDLCQVPDHLLAQIIHGQLITLPRPAPKHARASSMVGGKLVPAYDEGRGGPGGWWILDEPELHLGLHVLVPDLAGWRRERLPALPDTSYFDLAPDWVCEVLSPSTARMDRADKLPIYAAHGVGHAWLIDPDAQTLEVFALVDGRWRLECVHQKDDEVRAPPFEALGFGLGALWG</sequence>
<evidence type="ECO:0000259" key="1">
    <source>
        <dbReference type="Pfam" id="PF05685"/>
    </source>
</evidence>
<feature type="domain" description="Putative restriction endonuclease" evidence="1">
    <location>
        <begin position="10"/>
        <end position="178"/>
    </location>
</feature>
<keyword evidence="2" id="KW-0255">Endonuclease</keyword>